<dbReference type="RefSeq" id="WP_006056279.1">
    <property type="nucleotide sequence ID" value="NC_014729.1"/>
</dbReference>
<name>E4NTV7_HALBP</name>
<feature type="region of interest" description="Disordered" evidence="1">
    <location>
        <begin position="1"/>
        <end position="44"/>
    </location>
</feature>
<dbReference type="GeneID" id="9994533"/>
<keyword evidence="4" id="KW-1185">Reference proteome</keyword>
<feature type="compositionally biased region" description="Basic and acidic residues" evidence="1">
    <location>
        <begin position="35"/>
        <end position="44"/>
    </location>
</feature>
<feature type="compositionally biased region" description="Gly residues" evidence="1">
    <location>
        <begin position="25"/>
        <end position="34"/>
    </location>
</feature>
<evidence type="ECO:0000313" key="2">
    <source>
        <dbReference type="EMBL" id="ADQ68262.1"/>
    </source>
</evidence>
<dbReference type="InterPro" id="IPR046037">
    <property type="entry name" value="DUF5995"/>
</dbReference>
<gene>
    <name evidence="2" type="ordered locus">Hbor_27150</name>
    <name evidence="3" type="ORF">C499_14885</name>
</gene>
<evidence type="ECO:0000313" key="5">
    <source>
        <dbReference type="Proteomes" id="UP000011585"/>
    </source>
</evidence>
<accession>E4NTV7</accession>
<organism evidence="2 4">
    <name type="scientific">Halogeometricum borinquense (strain ATCC 700274 / DSM 11551 / JCM 10706 / KCTC 4070 / PR3)</name>
    <dbReference type="NCBI Taxonomy" id="469382"/>
    <lineage>
        <taxon>Archaea</taxon>
        <taxon>Methanobacteriati</taxon>
        <taxon>Methanobacteriota</taxon>
        <taxon>Stenosarchaea group</taxon>
        <taxon>Halobacteria</taxon>
        <taxon>Halobacteriales</taxon>
        <taxon>Haloferacaceae</taxon>
        <taxon>Halogeometricum</taxon>
    </lineage>
</organism>
<reference evidence="3 5" key="2">
    <citation type="journal article" date="2014" name="PLoS Genet.">
        <title>Phylogenetically driven sequencing of extremely halophilic archaea reveals strategies for static and dynamic osmo-response.</title>
        <authorList>
            <person name="Becker E.A."/>
            <person name="Seitzer P.M."/>
            <person name="Tritt A."/>
            <person name="Larsen D."/>
            <person name="Krusor M."/>
            <person name="Yao A.I."/>
            <person name="Wu D."/>
            <person name="Madern D."/>
            <person name="Eisen J.A."/>
            <person name="Darling A.E."/>
            <person name="Facciotti M.T."/>
        </authorList>
    </citation>
    <scope>NUCLEOTIDE SEQUENCE [LARGE SCALE GENOMIC DNA]</scope>
    <source>
        <strain evidence="3 5">DSM 11551</strain>
    </source>
</reference>
<evidence type="ECO:0000313" key="3">
    <source>
        <dbReference type="EMBL" id="ELY24695.1"/>
    </source>
</evidence>
<dbReference type="OrthoDB" id="340621at2157"/>
<evidence type="ECO:0000256" key="1">
    <source>
        <dbReference type="SAM" id="MobiDB-lite"/>
    </source>
</evidence>
<dbReference type="AlphaFoldDB" id="E4NTV7"/>
<dbReference type="KEGG" id="hbo:Hbor_27150"/>
<protein>
    <submittedName>
        <fullName evidence="2">Uncharacterized protein</fullName>
    </submittedName>
</protein>
<dbReference type="eggNOG" id="arCOG13016">
    <property type="taxonomic scope" value="Archaea"/>
</dbReference>
<dbReference type="Pfam" id="PF19458">
    <property type="entry name" value="DUF5995"/>
    <property type="match status" value="1"/>
</dbReference>
<reference evidence="2 4" key="1">
    <citation type="journal article" date="2009" name="Stand. Genomic Sci.">
        <title>Complete genome sequence of Halogeometricum borinquense type strain (PR3).</title>
        <authorList>
            <person name="Malfatti S."/>
            <person name="Tindall B.J."/>
            <person name="Schneider S."/>
            <person name="Fahnrich R."/>
            <person name="Lapidus A."/>
            <person name="Labuttii K."/>
            <person name="Copeland A."/>
            <person name="Glavina Del Rio T."/>
            <person name="Nolan M."/>
            <person name="Chen F."/>
            <person name="Lucas S."/>
            <person name="Tice H."/>
            <person name="Cheng J.F."/>
            <person name="Bruce D."/>
            <person name="Goodwin L."/>
            <person name="Pitluck S."/>
            <person name="Anderson I."/>
            <person name="Pati A."/>
            <person name="Ivanova N."/>
            <person name="Mavromatis K."/>
            <person name="Chen A."/>
            <person name="Palaniappan K."/>
            <person name="D'haeseleer P."/>
            <person name="Goker M."/>
            <person name="Bristow J."/>
            <person name="Eisen J.A."/>
            <person name="Markowitz V."/>
            <person name="Hugenholtz P."/>
            <person name="Kyrpides N.C."/>
            <person name="Klenk H.P."/>
            <person name="Chain P."/>
        </authorList>
    </citation>
    <scope>NUCLEOTIDE SEQUENCE [LARGE SCALE GENOMIC DNA]</scope>
    <source>
        <strain evidence="4">ATCC 700274 / DSM 11551 / JCM 10706 / KCTC 4070 / PR3</strain>
        <strain evidence="2">PR 3</strain>
    </source>
</reference>
<proteinExistence type="predicted"/>
<dbReference type="Proteomes" id="UP000011585">
    <property type="component" value="Unassembled WGS sequence"/>
</dbReference>
<dbReference type="HOGENOM" id="CLU_080120_1_0_2"/>
<dbReference type="PATRIC" id="fig|469382.19.peg.2933"/>
<sequence>MKSTTPVRGRRSKRLKTAATAVRTGGNGITGGDGSGRRQNSDQRGDSELLALSADPYVDVDDAHERLRELQVAFEDRGDRRAIFLSVYSRMTGAVAERVRQGYFNDADWVRDYLVVFANHYREAVHDYEAGNTADLADAWRLAFDAAVRGDSLVLQDLALGVNAHINYDLALTLATVGIEPNRSQKYADHKAVTEIIRDVFNEAQNSLATRAAPGIKTLDESLGRLDEWLCVFTIAECRESAWRTAVALDSRFSLRRQVARWTNDAAATGAAHLILVSQTSERVHDTLLMLEGSAHEDN</sequence>
<evidence type="ECO:0000313" key="4">
    <source>
        <dbReference type="Proteomes" id="UP000006663"/>
    </source>
</evidence>
<dbReference type="Proteomes" id="UP000006663">
    <property type="component" value="Chromosome"/>
</dbReference>
<dbReference type="EMBL" id="AOHT01000048">
    <property type="protein sequence ID" value="ELY24695.1"/>
    <property type="molecule type" value="Genomic_DNA"/>
</dbReference>
<dbReference type="EMBL" id="CP001690">
    <property type="protein sequence ID" value="ADQ68262.1"/>
    <property type="molecule type" value="Genomic_DNA"/>
</dbReference>